<sequence length="743" mass="86168">MEQISSDRFPPLSSKYPWLIAESIEDEKHNTQDQFFCTMHNELPYYRCRIPELLGKRIQGYFHGWVILSNHPYNNIWSLWNQVTSKIISLPTLVLEDGEYESIRQCCLSAPPDDPSSILLLTTTNKSIFLCCPIDSKREDFRWTEMSYAQQLKRLTSNGKLLDSLTCCNGKVYALNTNGTFASFVIHLDIVGKYNEVVINLMVFSACPFDPYRCEGDIYYLKGSSTELFYIEIAFGKETVKIENKPADVYLYKSDMTRINWEEWKLCFKDWDITNKNVRCRGRDDLEDSSIEDSKTRSDDLDTSSEIWKKESYLGVSYVYDSLITTSSMVSWLPQVRSGGLGGFIYRTGGMGRLEDDHGEAKCIVDYKEEMGNNNQIFLRSSTDNGVEFKNSHLLNIPFDILEMITELCVGVEYMNFRATCKQCLLAAPLIKWSNETSLGRLQTHSPVSPWLMVVDTRRGIITFTDPLLGDNYFVKNSQVLIDENDRICYSRFGWLLIWKRDWNCLVFFNPFTNDLRELPETRHDLEGVCFSAPPTSPDCMVVGFTTTRAYFHFVNQKRTWRARRLDTNPHNVCYSAFYGRYLFVFCDEGEVIVINNLGKKDWSREVVEPEAPKGNCRSPTQYFITNCDQHRLLVSVGEYGEAVEVFKRNDSEEKWEKIDSVGKHTIYICGTSCFCIEAKAPIMENKIFFPRLHTKSRRVVFYSLETCRFHTFDAENAQEHLEDFFGTTHHLSHNVWIEPSWS</sequence>
<dbReference type="Pfam" id="PF03478">
    <property type="entry name" value="Beta-prop_KIB1-4"/>
    <property type="match status" value="2"/>
</dbReference>
<comment type="caution">
    <text evidence="2">The sequence shown here is derived from an EMBL/GenBank/DDBJ whole genome shotgun (WGS) entry which is preliminary data.</text>
</comment>
<proteinExistence type="predicted"/>
<evidence type="ECO:0000313" key="3">
    <source>
        <dbReference type="Proteomes" id="UP001151760"/>
    </source>
</evidence>
<dbReference type="PANTHER" id="PTHR33127:SF5">
    <property type="entry name" value="TRANSMEMBRANE PROTEIN"/>
    <property type="match status" value="1"/>
</dbReference>
<reference evidence="2" key="2">
    <citation type="submission" date="2022-01" db="EMBL/GenBank/DDBJ databases">
        <authorList>
            <person name="Yamashiro T."/>
            <person name="Shiraishi A."/>
            <person name="Satake H."/>
            <person name="Nakayama K."/>
        </authorList>
    </citation>
    <scope>NUCLEOTIDE SEQUENCE</scope>
</reference>
<dbReference type="Proteomes" id="UP001151760">
    <property type="component" value="Unassembled WGS sequence"/>
</dbReference>
<organism evidence="2 3">
    <name type="scientific">Tanacetum coccineum</name>
    <dbReference type="NCBI Taxonomy" id="301880"/>
    <lineage>
        <taxon>Eukaryota</taxon>
        <taxon>Viridiplantae</taxon>
        <taxon>Streptophyta</taxon>
        <taxon>Embryophyta</taxon>
        <taxon>Tracheophyta</taxon>
        <taxon>Spermatophyta</taxon>
        <taxon>Magnoliopsida</taxon>
        <taxon>eudicotyledons</taxon>
        <taxon>Gunneridae</taxon>
        <taxon>Pentapetalae</taxon>
        <taxon>asterids</taxon>
        <taxon>campanulids</taxon>
        <taxon>Asterales</taxon>
        <taxon>Asteraceae</taxon>
        <taxon>Asteroideae</taxon>
        <taxon>Anthemideae</taxon>
        <taxon>Anthemidinae</taxon>
        <taxon>Tanacetum</taxon>
    </lineage>
</organism>
<feature type="domain" description="KIB1-4 beta-propeller" evidence="1">
    <location>
        <begin position="46"/>
        <end position="264"/>
    </location>
</feature>
<protein>
    <submittedName>
        <fullName evidence="2">Cation/H+ exchanger, CPA1 family protein</fullName>
    </submittedName>
</protein>
<evidence type="ECO:0000259" key="1">
    <source>
        <dbReference type="Pfam" id="PF03478"/>
    </source>
</evidence>
<name>A0ABQ4XC28_9ASTR</name>
<reference evidence="2" key="1">
    <citation type="journal article" date="2022" name="Int. J. Mol. Sci.">
        <title>Draft Genome of Tanacetum Coccineum: Genomic Comparison of Closely Related Tanacetum-Family Plants.</title>
        <authorList>
            <person name="Yamashiro T."/>
            <person name="Shiraishi A."/>
            <person name="Nakayama K."/>
            <person name="Satake H."/>
        </authorList>
    </citation>
    <scope>NUCLEOTIDE SEQUENCE</scope>
</reference>
<feature type="domain" description="KIB1-4 beta-propeller" evidence="1">
    <location>
        <begin position="486"/>
        <end position="691"/>
    </location>
</feature>
<accession>A0ABQ4XC28</accession>
<dbReference type="SUPFAM" id="SSF50969">
    <property type="entry name" value="YVTN repeat-like/Quinoprotein amine dehydrogenase"/>
    <property type="match status" value="1"/>
</dbReference>
<dbReference type="PANTHER" id="PTHR33127">
    <property type="entry name" value="TRANSMEMBRANE PROTEIN"/>
    <property type="match status" value="1"/>
</dbReference>
<dbReference type="InterPro" id="IPR011044">
    <property type="entry name" value="Quino_amine_DH_bsu"/>
</dbReference>
<dbReference type="InterPro" id="IPR005174">
    <property type="entry name" value="KIB1-4_b-propeller"/>
</dbReference>
<keyword evidence="3" id="KW-1185">Reference proteome</keyword>
<evidence type="ECO:0000313" key="2">
    <source>
        <dbReference type="EMBL" id="GJS62617.1"/>
    </source>
</evidence>
<dbReference type="EMBL" id="BQNB010009372">
    <property type="protein sequence ID" value="GJS62617.1"/>
    <property type="molecule type" value="Genomic_DNA"/>
</dbReference>
<gene>
    <name evidence="2" type="ORF">Tco_0657401</name>
</gene>